<keyword evidence="2" id="KW-1185">Reference proteome</keyword>
<protein>
    <submittedName>
        <fullName evidence="1">Uncharacterized protein</fullName>
    </submittedName>
</protein>
<dbReference type="Proteomes" id="UP000195080">
    <property type="component" value="Chromosome"/>
</dbReference>
<name>A0ABZ2T0S2_9ENTE</name>
<dbReference type="RefSeq" id="WP_339099731.1">
    <property type="nucleotide sequence ID" value="NZ_CP147248.1"/>
</dbReference>
<gene>
    <name evidence="1" type="ORF">A5866_000051</name>
</gene>
<sequence>MEKDIWGREPMKLYEKVGKEISRSSSNPMLSEEGQMIQDLFVLFYKGKPDIRGKGELLYEGEWINYGSKLYRVNTLLTLNKLKELVIKELNIREKDFLVSGVKVDPRIL</sequence>
<evidence type="ECO:0000313" key="2">
    <source>
        <dbReference type="Proteomes" id="UP000195080"/>
    </source>
</evidence>
<proteinExistence type="predicted"/>
<evidence type="ECO:0000313" key="1">
    <source>
        <dbReference type="EMBL" id="WYJ84993.1"/>
    </source>
</evidence>
<dbReference type="EMBL" id="CP147248">
    <property type="protein sequence ID" value="WYJ84993.1"/>
    <property type="molecule type" value="Genomic_DNA"/>
</dbReference>
<reference evidence="2" key="1">
    <citation type="submission" date="2017-05" db="EMBL/GenBank/DDBJ databases">
        <title>The Genome Sequence of EEnterococcus faecalis 9F2_4866.</title>
        <authorList>
            <consortium name="The Broad Institute Genomics Platform"/>
            <consortium name="The Broad Institute Genomic Center for Infectious Diseases"/>
            <person name="Earl A."/>
            <person name="Manson A."/>
            <person name="Schwartman J."/>
            <person name="Gilmore M."/>
            <person name="Abouelleil A."/>
            <person name="Cao P."/>
            <person name="Chapman S."/>
            <person name="Cusick C."/>
            <person name="Shea T."/>
            <person name="Young S."/>
            <person name="Neafsey D."/>
            <person name="Nusbaum C."/>
            <person name="Birren B."/>
        </authorList>
    </citation>
    <scope>NUCLEOTIDE SEQUENCE [LARGE SCALE GENOMIC DNA]</scope>
    <source>
        <strain evidence="2">12C11_DIV0727</strain>
    </source>
</reference>
<accession>A0ABZ2T0S2</accession>
<organism evidence="1 2">
    <name type="scientific">Candidatus Enterococcus lemimoniae</name>
    <dbReference type="NCBI Taxonomy" id="1834167"/>
    <lineage>
        <taxon>Bacteria</taxon>
        <taxon>Bacillati</taxon>
        <taxon>Bacillota</taxon>
        <taxon>Bacilli</taxon>
        <taxon>Lactobacillales</taxon>
        <taxon>Enterococcaceae</taxon>
        <taxon>Enterococcus</taxon>
    </lineage>
</organism>